<accession>A0ABR3RHL1</accession>
<dbReference type="Proteomes" id="UP001521785">
    <property type="component" value="Unassembled WGS sequence"/>
</dbReference>
<gene>
    <name evidence="1" type="ORF">SLS60_005507</name>
</gene>
<organism evidence="1 2">
    <name type="scientific">Paraconiothyrium brasiliense</name>
    <dbReference type="NCBI Taxonomy" id="300254"/>
    <lineage>
        <taxon>Eukaryota</taxon>
        <taxon>Fungi</taxon>
        <taxon>Dikarya</taxon>
        <taxon>Ascomycota</taxon>
        <taxon>Pezizomycotina</taxon>
        <taxon>Dothideomycetes</taxon>
        <taxon>Pleosporomycetidae</taxon>
        <taxon>Pleosporales</taxon>
        <taxon>Massarineae</taxon>
        <taxon>Didymosphaeriaceae</taxon>
        <taxon>Paraconiothyrium</taxon>
    </lineage>
</organism>
<dbReference type="PANTHER" id="PTHR42085">
    <property type="entry name" value="F-BOX DOMAIN-CONTAINING PROTEIN"/>
    <property type="match status" value="1"/>
</dbReference>
<reference evidence="1 2" key="1">
    <citation type="submission" date="2024-02" db="EMBL/GenBank/DDBJ databases">
        <title>De novo assembly and annotation of 12 fungi associated with fruit tree decline syndrome in Ontario, Canada.</title>
        <authorList>
            <person name="Sulman M."/>
            <person name="Ellouze W."/>
            <person name="Ilyukhin E."/>
        </authorList>
    </citation>
    <scope>NUCLEOTIDE SEQUENCE [LARGE SCALE GENOMIC DNA]</scope>
    <source>
        <strain evidence="1 2">M42-189</strain>
    </source>
</reference>
<dbReference type="InterPro" id="IPR038883">
    <property type="entry name" value="AN11006-like"/>
</dbReference>
<keyword evidence="2" id="KW-1185">Reference proteome</keyword>
<name>A0ABR3RHL1_9PLEO</name>
<evidence type="ECO:0000313" key="1">
    <source>
        <dbReference type="EMBL" id="KAL1603915.1"/>
    </source>
</evidence>
<evidence type="ECO:0000313" key="2">
    <source>
        <dbReference type="Proteomes" id="UP001521785"/>
    </source>
</evidence>
<dbReference type="EMBL" id="JAKJXO020000006">
    <property type="protein sequence ID" value="KAL1603915.1"/>
    <property type="molecule type" value="Genomic_DNA"/>
</dbReference>
<comment type="caution">
    <text evidence="1">The sequence shown here is derived from an EMBL/GenBank/DDBJ whole genome shotgun (WGS) entry which is preliminary data.</text>
</comment>
<protein>
    <submittedName>
        <fullName evidence="1">Uncharacterized protein</fullName>
    </submittedName>
</protein>
<dbReference type="PANTHER" id="PTHR42085:SF2">
    <property type="entry name" value="F-BOX DOMAIN-CONTAINING PROTEIN"/>
    <property type="match status" value="1"/>
</dbReference>
<proteinExistence type="predicted"/>
<sequence length="505" mass="59972">MLRDLGTLTVRLDGEPIESVKIGGCWERLEELLPLNLSSRYGKYGLKEWERLVQRLAECIRPDHLTLYLIVNVKDIATAQTVLMPLYQLPRLKECGLWLNKEHIPELSMLAQDTVRRLKKPVHTDQPFKYLDLPIETRWRILEYSDLVYDKALEWKPRLSSLGKMPRPNCSCIEYVHGYMVDEGLHLPDCTTSDMDATELQDMDDWKTEYSAEHCCYRYKNRSRFHCKVTHTGFCECIFNCKHSAYSSGFMLGPRDGAHPLFLVSKQVHQDAVPIFFQRNRFLVLPPGKAYAYRPLPIDWPPAWGRRVIIPMHRLEISLFLSSIARNALQHIRYLEWLLPQFKNYTTAPKSAYLDYLDTIELMAQAMNLPLLTLVVDLRMEYPYRDWESDWEPYLGRLPADGAVYDRILQPLRRLEGLKDFFVYLRRLKSVPVGAPQYHLRRAYDNDERKYEKAVMGANYDSRRRAKPWMNRFETRLWRYRDRGDEYERWRSREYSNYDPGMDEW</sequence>